<dbReference type="SUPFAM" id="SSF47384">
    <property type="entry name" value="Homodimeric domain of signal transducing histidine kinase"/>
    <property type="match status" value="1"/>
</dbReference>
<dbReference type="InterPro" id="IPR004358">
    <property type="entry name" value="Sig_transdc_His_kin-like_C"/>
</dbReference>
<dbReference type="GO" id="GO:0016301">
    <property type="term" value="F:kinase activity"/>
    <property type="evidence" value="ECO:0007669"/>
    <property type="project" value="UniProtKB-KW"/>
</dbReference>
<dbReference type="Proteomes" id="UP001419910">
    <property type="component" value="Unassembled WGS sequence"/>
</dbReference>
<dbReference type="PANTHER" id="PTHR45436:SF8">
    <property type="entry name" value="HISTIDINE KINASE"/>
    <property type="match status" value="1"/>
</dbReference>
<feature type="transmembrane region" description="Helical" evidence="11">
    <location>
        <begin position="12"/>
        <end position="35"/>
    </location>
</feature>
<name>A0ABU9Y6V7_9SPHN</name>
<dbReference type="Pfam" id="PF00672">
    <property type="entry name" value="HAMP"/>
    <property type="match status" value="1"/>
</dbReference>
<dbReference type="PROSITE" id="PS50885">
    <property type="entry name" value="HAMP"/>
    <property type="match status" value="1"/>
</dbReference>
<accession>A0ABU9Y6V7</accession>
<gene>
    <name evidence="14" type="ORF">ABC974_17965</name>
</gene>
<dbReference type="PANTHER" id="PTHR45436">
    <property type="entry name" value="SENSOR HISTIDINE KINASE YKOH"/>
    <property type="match status" value="1"/>
</dbReference>
<comment type="catalytic activity">
    <reaction evidence="1">
        <text>ATP + protein L-histidine = ADP + protein N-phospho-L-histidine.</text>
        <dbReference type="EC" id="2.7.13.3"/>
    </reaction>
</comment>
<dbReference type="SMART" id="SM00388">
    <property type="entry name" value="HisKA"/>
    <property type="match status" value="1"/>
</dbReference>
<dbReference type="InterPro" id="IPR003660">
    <property type="entry name" value="HAMP_dom"/>
</dbReference>
<keyword evidence="7 14" id="KW-0418">Kinase</keyword>
<keyword evidence="5" id="KW-0808">Transferase</keyword>
<protein>
    <recommendedName>
        <fullName evidence="3">histidine kinase</fullName>
        <ecNumber evidence="3">2.7.13.3</ecNumber>
    </recommendedName>
</protein>
<dbReference type="SMART" id="SM00304">
    <property type="entry name" value="HAMP"/>
    <property type="match status" value="1"/>
</dbReference>
<evidence type="ECO:0000313" key="15">
    <source>
        <dbReference type="Proteomes" id="UP001419910"/>
    </source>
</evidence>
<keyword evidence="10 11" id="KW-0472">Membrane</keyword>
<evidence type="ECO:0000256" key="7">
    <source>
        <dbReference type="ARBA" id="ARBA00022777"/>
    </source>
</evidence>
<keyword evidence="4" id="KW-0597">Phosphoprotein</keyword>
<dbReference type="EMBL" id="JBDIME010000018">
    <property type="protein sequence ID" value="MEN2791527.1"/>
    <property type="molecule type" value="Genomic_DNA"/>
</dbReference>
<comment type="subcellular location">
    <subcellularLocation>
        <location evidence="2">Membrane</location>
    </subcellularLocation>
</comment>
<sequence>MRKLAASAAYRIAFTYSLALALAIVALGCAVYVAADASFRSQQDSAIADESAGLVRDFTDEGLGELRTEIAAREAGSATNAFGYALFDARGRRVAGALDTPRPPAGWHDIVFIDPVEGPDPARAYAHDLPGGLRLVVATDSAPVERMDATILWLFSGAFVLVLLLGLAGALLLGSYLRRRLARISGTAQAIVSGDLERRVPVGARGDEFDELALVLNAMLDRIAHLLENLRQVSGDVAHDLRTPLARLRNQLAEALDGKGDAAAVRAALERAIGQSDELLSLFAAILRISEVEGGALARTFARIELSELIGDLCDSYAPAVSDSGRSLKCEVDPGIRLHGDRELIAQAVINLLDNAQRHTPPGTEITVAADAGPEWIRLSVADNGPGVAAEDRPRIVRRFTRLDSSRTTPGHGLGLNLVAAIAAVHGGDVLIDDNRPGLRVTMVLPRAVS</sequence>
<dbReference type="InterPro" id="IPR036097">
    <property type="entry name" value="HisK_dim/P_sf"/>
</dbReference>
<feature type="domain" description="Histidine kinase" evidence="12">
    <location>
        <begin position="236"/>
        <end position="449"/>
    </location>
</feature>
<dbReference type="EC" id="2.7.13.3" evidence="3"/>
<dbReference type="Pfam" id="PF00512">
    <property type="entry name" value="HisKA"/>
    <property type="match status" value="1"/>
</dbReference>
<evidence type="ECO:0000259" key="12">
    <source>
        <dbReference type="PROSITE" id="PS50109"/>
    </source>
</evidence>
<dbReference type="Gene3D" id="6.10.340.10">
    <property type="match status" value="1"/>
</dbReference>
<evidence type="ECO:0000256" key="11">
    <source>
        <dbReference type="SAM" id="Phobius"/>
    </source>
</evidence>
<keyword evidence="6 11" id="KW-0812">Transmembrane</keyword>
<feature type="transmembrane region" description="Helical" evidence="11">
    <location>
        <begin position="151"/>
        <end position="173"/>
    </location>
</feature>
<dbReference type="InterPro" id="IPR050428">
    <property type="entry name" value="TCS_sensor_his_kinase"/>
</dbReference>
<evidence type="ECO:0000259" key="13">
    <source>
        <dbReference type="PROSITE" id="PS50885"/>
    </source>
</evidence>
<organism evidence="14 15">
    <name type="scientific">Sphingomonas oligophenolica</name>
    <dbReference type="NCBI Taxonomy" id="301154"/>
    <lineage>
        <taxon>Bacteria</taxon>
        <taxon>Pseudomonadati</taxon>
        <taxon>Pseudomonadota</taxon>
        <taxon>Alphaproteobacteria</taxon>
        <taxon>Sphingomonadales</taxon>
        <taxon>Sphingomonadaceae</taxon>
        <taxon>Sphingomonas</taxon>
    </lineage>
</organism>
<dbReference type="PROSITE" id="PS51257">
    <property type="entry name" value="PROKAR_LIPOPROTEIN"/>
    <property type="match status" value="1"/>
</dbReference>
<dbReference type="PRINTS" id="PR00344">
    <property type="entry name" value="BCTRLSENSOR"/>
</dbReference>
<dbReference type="PROSITE" id="PS50109">
    <property type="entry name" value="HIS_KIN"/>
    <property type="match status" value="1"/>
</dbReference>
<dbReference type="Gene3D" id="3.30.565.10">
    <property type="entry name" value="Histidine kinase-like ATPase, C-terminal domain"/>
    <property type="match status" value="1"/>
</dbReference>
<dbReference type="SMART" id="SM00387">
    <property type="entry name" value="HATPase_c"/>
    <property type="match status" value="1"/>
</dbReference>
<evidence type="ECO:0000256" key="3">
    <source>
        <dbReference type="ARBA" id="ARBA00012438"/>
    </source>
</evidence>
<dbReference type="InterPro" id="IPR005467">
    <property type="entry name" value="His_kinase_dom"/>
</dbReference>
<evidence type="ECO:0000256" key="6">
    <source>
        <dbReference type="ARBA" id="ARBA00022692"/>
    </source>
</evidence>
<dbReference type="RefSeq" id="WP_343892522.1">
    <property type="nucleotide sequence ID" value="NZ_BAAAEH010000060.1"/>
</dbReference>
<dbReference type="SUPFAM" id="SSF55874">
    <property type="entry name" value="ATPase domain of HSP90 chaperone/DNA topoisomerase II/histidine kinase"/>
    <property type="match status" value="1"/>
</dbReference>
<evidence type="ECO:0000256" key="2">
    <source>
        <dbReference type="ARBA" id="ARBA00004370"/>
    </source>
</evidence>
<dbReference type="Gene3D" id="1.10.287.130">
    <property type="match status" value="1"/>
</dbReference>
<dbReference type="CDD" id="cd00075">
    <property type="entry name" value="HATPase"/>
    <property type="match status" value="1"/>
</dbReference>
<evidence type="ECO:0000313" key="14">
    <source>
        <dbReference type="EMBL" id="MEN2791527.1"/>
    </source>
</evidence>
<evidence type="ECO:0000256" key="1">
    <source>
        <dbReference type="ARBA" id="ARBA00000085"/>
    </source>
</evidence>
<evidence type="ECO:0000256" key="9">
    <source>
        <dbReference type="ARBA" id="ARBA00023012"/>
    </source>
</evidence>
<evidence type="ECO:0000256" key="10">
    <source>
        <dbReference type="ARBA" id="ARBA00023136"/>
    </source>
</evidence>
<evidence type="ECO:0000256" key="4">
    <source>
        <dbReference type="ARBA" id="ARBA00022553"/>
    </source>
</evidence>
<dbReference type="CDD" id="cd06225">
    <property type="entry name" value="HAMP"/>
    <property type="match status" value="1"/>
</dbReference>
<feature type="domain" description="HAMP" evidence="13">
    <location>
        <begin position="175"/>
        <end position="228"/>
    </location>
</feature>
<dbReference type="InterPro" id="IPR003594">
    <property type="entry name" value="HATPase_dom"/>
</dbReference>
<dbReference type="SUPFAM" id="SSF158472">
    <property type="entry name" value="HAMP domain-like"/>
    <property type="match status" value="1"/>
</dbReference>
<keyword evidence="8 11" id="KW-1133">Transmembrane helix</keyword>
<reference evidence="14 15" key="1">
    <citation type="submission" date="2024-05" db="EMBL/GenBank/DDBJ databases">
        <authorList>
            <person name="Liu Q."/>
            <person name="Xin Y.-H."/>
        </authorList>
    </citation>
    <scope>NUCLEOTIDE SEQUENCE [LARGE SCALE GENOMIC DNA]</scope>
    <source>
        <strain evidence="14 15">CGMCC 1.10181</strain>
    </source>
</reference>
<comment type="caution">
    <text evidence="14">The sequence shown here is derived from an EMBL/GenBank/DDBJ whole genome shotgun (WGS) entry which is preliminary data.</text>
</comment>
<dbReference type="InterPro" id="IPR003661">
    <property type="entry name" value="HisK_dim/P_dom"/>
</dbReference>
<proteinExistence type="predicted"/>
<dbReference type="CDD" id="cd00082">
    <property type="entry name" value="HisKA"/>
    <property type="match status" value="1"/>
</dbReference>
<dbReference type="Pfam" id="PF02518">
    <property type="entry name" value="HATPase_c"/>
    <property type="match status" value="1"/>
</dbReference>
<evidence type="ECO:0000256" key="8">
    <source>
        <dbReference type="ARBA" id="ARBA00022989"/>
    </source>
</evidence>
<dbReference type="InterPro" id="IPR036890">
    <property type="entry name" value="HATPase_C_sf"/>
</dbReference>
<evidence type="ECO:0000256" key="5">
    <source>
        <dbReference type="ARBA" id="ARBA00022679"/>
    </source>
</evidence>
<keyword evidence="9" id="KW-0902">Two-component regulatory system</keyword>
<keyword evidence="15" id="KW-1185">Reference proteome</keyword>